<dbReference type="SMART" id="SM00382">
    <property type="entry name" value="AAA"/>
    <property type="match status" value="1"/>
</dbReference>
<dbReference type="GO" id="GO:0005743">
    <property type="term" value="C:mitochondrial inner membrane"/>
    <property type="evidence" value="ECO:0007669"/>
    <property type="project" value="TreeGrafter"/>
</dbReference>
<proteinExistence type="inferred from homology"/>
<dbReference type="GO" id="GO:0005524">
    <property type="term" value="F:ATP binding"/>
    <property type="evidence" value="ECO:0007669"/>
    <property type="project" value="UniProtKB-KW"/>
</dbReference>
<keyword evidence="11" id="KW-0067">ATP-binding</keyword>
<accession>A0A1X2ING2</accession>
<comment type="subcellular location">
    <subcellularLocation>
        <location evidence="3">Membrane</location>
    </subcellularLocation>
    <subcellularLocation>
        <location evidence="2">Mitochondrion</location>
    </subcellularLocation>
</comment>
<dbReference type="SUPFAM" id="SSF140990">
    <property type="entry name" value="FtsH protease domain-like"/>
    <property type="match status" value="1"/>
</dbReference>
<comment type="similarity">
    <text evidence="4">In the C-terminal section; belongs to the peptidase M41 family.</text>
</comment>
<dbReference type="STRING" id="90262.A0A1X2ING2"/>
<protein>
    <submittedName>
        <fullName evidence="17">Peptidase family M41-domain-containing protein</fullName>
    </submittedName>
</protein>
<evidence type="ECO:0000256" key="13">
    <source>
        <dbReference type="ARBA" id="ARBA00023128"/>
    </source>
</evidence>
<dbReference type="NCBIfam" id="TIGR01241">
    <property type="entry name" value="FtsH_fam"/>
    <property type="match status" value="1"/>
</dbReference>
<dbReference type="Gene3D" id="3.40.50.300">
    <property type="entry name" value="P-loop containing nucleotide triphosphate hydrolases"/>
    <property type="match status" value="1"/>
</dbReference>
<sequence>MQRNQQRSSFSTTSVTSSGFPFRIGNFRKLAKLEQDANAYSQDPLKQALLYKEWLRAKNPQALITRFERGNFANNEECWQYYIAALAQTGQAEAILPRIMQKLGQQSSGTWSEAAAKAGVENMAANNKTIPKELIQQIIASRGNAGRTLAMDGANATIASGSGIKGNPIYVVIEEGRKFMVWKVLRWLGVTVTYAFCILTILSLALENSGLLKTATSQTEYEPVNQHSVKFDDVQGVDEAKQELEEIVQFLRNPQKFTELGGKLPKGILLTGPPGTGKTMLARAVAGEANVPFFFMSGSEFDEMYVGVGARRVRELFAAARAKAPSIVFIDEIDAIGSKRNPKDQSYMKQTLNQLLVDLDGFSQTEGVIFIAATNFPELLDKALVRPGRFDRHVNVPLPDVRGRIQILKQHMKNIMFAADVDVSVAARGTPGFSGADLANLVNQAAIQASREGSREVTAKHLEYSKDKIIMGAERKSAVITDENKRITAYHEGGHTLVAHFTPGAMPLHKATIIPRGSALGMTVQLPEMDKDSFTKKEYLAQIDVCMGGRVAEEMIFGDENVTSGAHSDIVKATDVARRMVRYFGMSEKVGPVNYDDEDMQLLSMETRMLIESEIKDLVLESEARAKHILNTHREELDRLAKALVEYETLTSEEIKDVMAGKPIAR</sequence>
<evidence type="ECO:0000313" key="18">
    <source>
        <dbReference type="Proteomes" id="UP000193560"/>
    </source>
</evidence>
<keyword evidence="9" id="KW-0378">Hydrolase</keyword>
<keyword evidence="15" id="KW-0812">Transmembrane</keyword>
<dbReference type="GO" id="GO:0046872">
    <property type="term" value="F:metal ion binding"/>
    <property type="evidence" value="ECO:0007669"/>
    <property type="project" value="UniProtKB-KW"/>
</dbReference>
<keyword evidence="10" id="KW-0862">Zinc</keyword>
<comment type="cofactor">
    <cofactor evidence="1">
        <name>Zn(2+)</name>
        <dbReference type="ChEBI" id="CHEBI:29105"/>
    </cofactor>
</comment>
<evidence type="ECO:0000256" key="5">
    <source>
        <dbReference type="ARBA" id="ARBA00010550"/>
    </source>
</evidence>
<dbReference type="InterPro" id="IPR041569">
    <property type="entry name" value="AAA_lid_3"/>
</dbReference>
<dbReference type="OrthoDB" id="1413014at2759"/>
<evidence type="ECO:0000256" key="1">
    <source>
        <dbReference type="ARBA" id="ARBA00001947"/>
    </source>
</evidence>
<gene>
    <name evidence="17" type="ORF">BCR42DRAFT_459825</name>
</gene>
<evidence type="ECO:0000256" key="10">
    <source>
        <dbReference type="ARBA" id="ARBA00022833"/>
    </source>
</evidence>
<evidence type="ECO:0000256" key="9">
    <source>
        <dbReference type="ARBA" id="ARBA00022801"/>
    </source>
</evidence>
<name>A0A1X2ING2_9FUNG</name>
<keyword evidence="15" id="KW-1133">Transmembrane helix</keyword>
<keyword evidence="6" id="KW-0645">Protease</keyword>
<evidence type="ECO:0000256" key="11">
    <source>
        <dbReference type="ARBA" id="ARBA00022840"/>
    </source>
</evidence>
<evidence type="ECO:0000313" key="17">
    <source>
        <dbReference type="EMBL" id="ORZ19559.1"/>
    </source>
</evidence>
<evidence type="ECO:0000256" key="3">
    <source>
        <dbReference type="ARBA" id="ARBA00004370"/>
    </source>
</evidence>
<dbReference type="PANTHER" id="PTHR23076">
    <property type="entry name" value="METALLOPROTEASE M41 FTSH"/>
    <property type="match status" value="1"/>
</dbReference>
<dbReference type="InterPro" id="IPR037219">
    <property type="entry name" value="Peptidase_M41-like"/>
</dbReference>
<comment type="caution">
    <text evidence="17">The sequence shown here is derived from an EMBL/GenBank/DDBJ whole genome shotgun (WGS) entry which is preliminary data.</text>
</comment>
<feature type="domain" description="AAA+ ATPase" evidence="16">
    <location>
        <begin position="264"/>
        <end position="400"/>
    </location>
</feature>
<dbReference type="Gene3D" id="1.10.8.60">
    <property type="match status" value="1"/>
</dbReference>
<dbReference type="Pfam" id="PF17862">
    <property type="entry name" value="AAA_lid_3"/>
    <property type="match status" value="1"/>
</dbReference>
<dbReference type="GO" id="GO:0007005">
    <property type="term" value="P:mitochondrion organization"/>
    <property type="evidence" value="ECO:0007669"/>
    <property type="project" value="TreeGrafter"/>
</dbReference>
<keyword evidence="12" id="KW-0482">Metalloprotease</keyword>
<keyword evidence="14 15" id="KW-0472">Membrane</keyword>
<evidence type="ECO:0000256" key="14">
    <source>
        <dbReference type="ARBA" id="ARBA00023136"/>
    </source>
</evidence>
<evidence type="ECO:0000256" key="15">
    <source>
        <dbReference type="SAM" id="Phobius"/>
    </source>
</evidence>
<dbReference type="InterPro" id="IPR027417">
    <property type="entry name" value="P-loop_NTPase"/>
</dbReference>
<keyword evidence="7" id="KW-0479">Metal-binding</keyword>
<dbReference type="InterPro" id="IPR000642">
    <property type="entry name" value="Peptidase_M41"/>
</dbReference>
<evidence type="ECO:0000256" key="8">
    <source>
        <dbReference type="ARBA" id="ARBA00022741"/>
    </source>
</evidence>
<dbReference type="Pfam" id="PF01434">
    <property type="entry name" value="Peptidase_M41"/>
    <property type="match status" value="1"/>
</dbReference>
<dbReference type="GO" id="GO:0016887">
    <property type="term" value="F:ATP hydrolysis activity"/>
    <property type="evidence" value="ECO:0007669"/>
    <property type="project" value="InterPro"/>
</dbReference>
<dbReference type="Gene3D" id="1.20.58.760">
    <property type="entry name" value="Peptidase M41"/>
    <property type="match status" value="1"/>
</dbReference>
<dbReference type="GO" id="GO:0004176">
    <property type="term" value="F:ATP-dependent peptidase activity"/>
    <property type="evidence" value="ECO:0007669"/>
    <property type="project" value="InterPro"/>
</dbReference>
<keyword evidence="18" id="KW-1185">Reference proteome</keyword>
<reference evidence="17 18" key="1">
    <citation type="submission" date="2016-07" db="EMBL/GenBank/DDBJ databases">
        <title>Pervasive Adenine N6-methylation of Active Genes in Fungi.</title>
        <authorList>
            <consortium name="DOE Joint Genome Institute"/>
            <person name="Mondo S.J."/>
            <person name="Dannebaum R.O."/>
            <person name="Kuo R.C."/>
            <person name="Labutti K."/>
            <person name="Haridas S."/>
            <person name="Kuo A."/>
            <person name="Salamov A."/>
            <person name="Ahrendt S.R."/>
            <person name="Lipzen A."/>
            <person name="Sullivan W."/>
            <person name="Andreopoulos W.B."/>
            <person name="Clum A."/>
            <person name="Lindquist E."/>
            <person name="Daum C."/>
            <person name="Ramamoorthy G.K."/>
            <person name="Gryganskyi A."/>
            <person name="Culley D."/>
            <person name="Magnuson J.K."/>
            <person name="James T.Y."/>
            <person name="O'Malley M.A."/>
            <person name="Stajich J.E."/>
            <person name="Spatafora J.W."/>
            <person name="Visel A."/>
            <person name="Grigoriev I.V."/>
        </authorList>
    </citation>
    <scope>NUCLEOTIDE SEQUENCE [LARGE SCALE GENOMIC DNA]</scope>
    <source>
        <strain evidence="17 18">NRRL 1336</strain>
    </source>
</reference>
<dbReference type="GO" id="GO:0141164">
    <property type="term" value="P:mitochondrial protein quality control"/>
    <property type="evidence" value="ECO:0007669"/>
    <property type="project" value="UniProtKB-ARBA"/>
</dbReference>
<evidence type="ECO:0000256" key="2">
    <source>
        <dbReference type="ARBA" id="ARBA00004173"/>
    </source>
</evidence>
<keyword evidence="13" id="KW-0496">Mitochondrion</keyword>
<dbReference type="SUPFAM" id="SSF52540">
    <property type="entry name" value="P-loop containing nucleoside triphosphate hydrolases"/>
    <property type="match status" value="1"/>
</dbReference>
<keyword evidence="8" id="KW-0547">Nucleotide-binding</keyword>
<dbReference type="InterPro" id="IPR005936">
    <property type="entry name" value="FtsH"/>
</dbReference>
<dbReference type="Proteomes" id="UP000193560">
    <property type="component" value="Unassembled WGS sequence"/>
</dbReference>
<dbReference type="CDD" id="cd19501">
    <property type="entry name" value="RecA-like_FtsH"/>
    <property type="match status" value="1"/>
</dbReference>
<evidence type="ECO:0000259" key="16">
    <source>
        <dbReference type="SMART" id="SM00382"/>
    </source>
</evidence>
<dbReference type="InterPro" id="IPR048438">
    <property type="entry name" value="Yme1-like_N"/>
</dbReference>
<dbReference type="PANTHER" id="PTHR23076:SF97">
    <property type="entry name" value="ATP-DEPENDENT ZINC METALLOPROTEASE YME1L1"/>
    <property type="match status" value="1"/>
</dbReference>
<evidence type="ECO:0000256" key="7">
    <source>
        <dbReference type="ARBA" id="ARBA00022723"/>
    </source>
</evidence>
<dbReference type="HAMAP" id="MF_01458">
    <property type="entry name" value="FtsH"/>
    <property type="match status" value="1"/>
</dbReference>
<dbReference type="FunFam" id="1.10.8.60:FF:000001">
    <property type="entry name" value="ATP-dependent zinc metalloprotease FtsH"/>
    <property type="match status" value="1"/>
</dbReference>
<evidence type="ECO:0000256" key="6">
    <source>
        <dbReference type="ARBA" id="ARBA00022670"/>
    </source>
</evidence>
<dbReference type="InterPro" id="IPR003959">
    <property type="entry name" value="ATPase_AAA_core"/>
</dbReference>
<dbReference type="AlphaFoldDB" id="A0A1X2ING2"/>
<comment type="similarity">
    <text evidence="5">In the N-terminal section; belongs to the AAA ATPase family.</text>
</comment>
<dbReference type="EMBL" id="MCGE01000007">
    <property type="protein sequence ID" value="ORZ19559.1"/>
    <property type="molecule type" value="Genomic_DNA"/>
</dbReference>
<organism evidence="17 18">
    <name type="scientific">Absidia repens</name>
    <dbReference type="NCBI Taxonomy" id="90262"/>
    <lineage>
        <taxon>Eukaryota</taxon>
        <taxon>Fungi</taxon>
        <taxon>Fungi incertae sedis</taxon>
        <taxon>Mucoromycota</taxon>
        <taxon>Mucoromycotina</taxon>
        <taxon>Mucoromycetes</taxon>
        <taxon>Mucorales</taxon>
        <taxon>Cunninghamellaceae</taxon>
        <taxon>Absidia</taxon>
    </lineage>
</organism>
<evidence type="ECO:0000256" key="4">
    <source>
        <dbReference type="ARBA" id="ARBA00010044"/>
    </source>
</evidence>
<dbReference type="FunFam" id="1.20.58.760:FF:000002">
    <property type="entry name" value="ATP-dependent zinc metalloprotease FtsH"/>
    <property type="match status" value="1"/>
</dbReference>
<dbReference type="Pfam" id="PF00004">
    <property type="entry name" value="AAA"/>
    <property type="match status" value="1"/>
</dbReference>
<dbReference type="FunFam" id="3.40.50.300:FF:000175">
    <property type="entry name" value="ATP-dependent zinc metalloprotease FTSH 4"/>
    <property type="match status" value="1"/>
</dbReference>
<feature type="transmembrane region" description="Helical" evidence="15">
    <location>
        <begin position="184"/>
        <end position="206"/>
    </location>
</feature>
<dbReference type="Pfam" id="PF21232">
    <property type="entry name" value="Yme1-like_N"/>
    <property type="match status" value="1"/>
</dbReference>
<dbReference type="GO" id="GO:0004222">
    <property type="term" value="F:metalloendopeptidase activity"/>
    <property type="evidence" value="ECO:0007669"/>
    <property type="project" value="InterPro"/>
</dbReference>
<evidence type="ECO:0000256" key="12">
    <source>
        <dbReference type="ARBA" id="ARBA00023049"/>
    </source>
</evidence>
<dbReference type="InterPro" id="IPR003593">
    <property type="entry name" value="AAA+_ATPase"/>
</dbReference>